<dbReference type="Proteomes" id="UP000006882">
    <property type="component" value="Chromosome G1"/>
</dbReference>
<dbReference type="HOGENOM" id="CLU_2780607_0_0_1"/>
<dbReference type="EMBL" id="CM007651">
    <property type="protein sequence ID" value="ONI26305.1"/>
    <property type="molecule type" value="Genomic_DNA"/>
</dbReference>
<gene>
    <name evidence="1" type="ORF">PRUPE_1G016100</name>
</gene>
<proteinExistence type="predicted"/>
<dbReference type="Gramene" id="ONI26305">
    <property type="protein sequence ID" value="ONI26305"/>
    <property type="gene ID" value="PRUPE_1G016100"/>
</dbReference>
<sequence length="69" mass="7492">MSFPRSPPFQCSQCCLLAVPQLVVVSSRCIGDFESCGDGVSRLMLAITQTLSLSLPSRSGFISWLQLLI</sequence>
<evidence type="ECO:0000313" key="1">
    <source>
        <dbReference type="EMBL" id="ONI26305.1"/>
    </source>
</evidence>
<keyword evidence="2" id="KW-1185">Reference proteome</keyword>
<evidence type="ECO:0000313" key="2">
    <source>
        <dbReference type="Proteomes" id="UP000006882"/>
    </source>
</evidence>
<accession>M5XNH3</accession>
<organism evidence="1 2">
    <name type="scientific">Prunus persica</name>
    <name type="common">Peach</name>
    <name type="synonym">Amygdalus persica</name>
    <dbReference type="NCBI Taxonomy" id="3760"/>
    <lineage>
        <taxon>Eukaryota</taxon>
        <taxon>Viridiplantae</taxon>
        <taxon>Streptophyta</taxon>
        <taxon>Embryophyta</taxon>
        <taxon>Tracheophyta</taxon>
        <taxon>Spermatophyta</taxon>
        <taxon>Magnoliopsida</taxon>
        <taxon>eudicotyledons</taxon>
        <taxon>Gunneridae</taxon>
        <taxon>Pentapetalae</taxon>
        <taxon>rosids</taxon>
        <taxon>fabids</taxon>
        <taxon>Rosales</taxon>
        <taxon>Rosaceae</taxon>
        <taxon>Amygdaloideae</taxon>
        <taxon>Amygdaleae</taxon>
        <taxon>Prunus</taxon>
    </lineage>
</organism>
<reference evidence="1 2" key="1">
    <citation type="journal article" date="2013" name="Nat. Genet.">
        <title>The high-quality draft genome of peach (Prunus persica) identifies unique patterns of genetic diversity, domestication and genome evolution.</title>
        <authorList>
            <consortium name="International Peach Genome Initiative"/>
            <person name="Verde I."/>
            <person name="Abbott A.G."/>
            <person name="Scalabrin S."/>
            <person name="Jung S."/>
            <person name="Shu S."/>
            <person name="Marroni F."/>
            <person name="Zhebentyayeva T."/>
            <person name="Dettori M.T."/>
            <person name="Grimwood J."/>
            <person name="Cattonaro F."/>
            <person name="Zuccolo A."/>
            <person name="Rossini L."/>
            <person name="Jenkins J."/>
            <person name="Vendramin E."/>
            <person name="Meisel L.A."/>
            <person name="Decroocq V."/>
            <person name="Sosinski B."/>
            <person name="Prochnik S."/>
            <person name="Mitros T."/>
            <person name="Policriti A."/>
            <person name="Cipriani G."/>
            <person name="Dondini L."/>
            <person name="Ficklin S."/>
            <person name="Goodstein D.M."/>
            <person name="Xuan P."/>
            <person name="Del Fabbro C."/>
            <person name="Aramini V."/>
            <person name="Copetti D."/>
            <person name="Gonzalez S."/>
            <person name="Horner D.S."/>
            <person name="Falchi R."/>
            <person name="Lucas S."/>
            <person name="Mica E."/>
            <person name="Maldonado J."/>
            <person name="Lazzari B."/>
            <person name="Bielenberg D."/>
            <person name="Pirona R."/>
            <person name="Miculan M."/>
            <person name="Barakat A."/>
            <person name="Testolin R."/>
            <person name="Stella A."/>
            <person name="Tartarini S."/>
            <person name="Tonutti P."/>
            <person name="Arus P."/>
            <person name="Orellana A."/>
            <person name="Wells C."/>
            <person name="Main D."/>
            <person name="Vizzotto G."/>
            <person name="Silva H."/>
            <person name="Salamini F."/>
            <person name="Schmutz J."/>
            <person name="Morgante M."/>
            <person name="Rokhsar D.S."/>
        </authorList>
    </citation>
    <scope>NUCLEOTIDE SEQUENCE [LARGE SCALE GENOMIC DNA]</scope>
    <source>
        <strain evidence="2">cv. Nemared</strain>
    </source>
</reference>
<protein>
    <submittedName>
        <fullName evidence="1">Uncharacterized protein</fullName>
    </submittedName>
</protein>
<dbReference type="AlphaFoldDB" id="M5XNH3"/>
<name>M5XNH3_PRUPE</name>